<gene>
    <name evidence="1" type="ORF">FJZ47_01380</name>
</gene>
<dbReference type="EMBL" id="VGLS01000020">
    <property type="protein sequence ID" value="MBM3222444.1"/>
    <property type="molecule type" value="Genomic_DNA"/>
</dbReference>
<dbReference type="InterPro" id="IPR023214">
    <property type="entry name" value="HAD_sf"/>
</dbReference>
<dbReference type="InterPro" id="IPR036412">
    <property type="entry name" value="HAD-like_sf"/>
</dbReference>
<organism evidence="1 2">
    <name type="scientific">Tectimicrobiota bacterium</name>
    <dbReference type="NCBI Taxonomy" id="2528274"/>
    <lineage>
        <taxon>Bacteria</taxon>
        <taxon>Pseudomonadati</taxon>
        <taxon>Nitrospinota/Tectimicrobiota group</taxon>
        <taxon>Candidatus Tectimicrobiota</taxon>
    </lineage>
</organism>
<dbReference type="Proteomes" id="UP000712673">
    <property type="component" value="Unassembled WGS sequence"/>
</dbReference>
<accession>A0A937VYX2</accession>
<protein>
    <submittedName>
        <fullName evidence="1">HAD family hydrolase</fullName>
    </submittedName>
</protein>
<dbReference type="SFLD" id="SFLDS00003">
    <property type="entry name" value="Haloacid_Dehalogenase"/>
    <property type="match status" value="1"/>
</dbReference>
<sequence>MFDMPITLALLDMAATTVDDTIDGRPLVLQSFADSFAAAQMAVPWDTLNAQRGKDKLEVFQTLLGSHGGLEGARLERTAQHLLGLFTAQLLRNVERLREMPGATESLRALKQHGVFIALGSGFPLDVTQAITQHLGWTTSGLVDYVTCGEAAGAGRPHPHMLHRALQAAGLLSPSSPIERVVPDFAYSQVLKVGDTVQDVAEGTAVGALTLAVTSGTQTAETLAQAGPTAILPSIAAVHDWLVAHGYL</sequence>
<dbReference type="PANTHER" id="PTHR43434">
    <property type="entry name" value="PHOSPHOGLYCOLATE PHOSPHATASE"/>
    <property type="match status" value="1"/>
</dbReference>
<evidence type="ECO:0000313" key="2">
    <source>
        <dbReference type="Proteomes" id="UP000712673"/>
    </source>
</evidence>
<dbReference type="InterPro" id="IPR050155">
    <property type="entry name" value="HAD-like_hydrolase_sf"/>
</dbReference>
<proteinExistence type="predicted"/>
<dbReference type="Gene3D" id="3.40.50.1000">
    <property type="entry name" value="HAD superfamily/HAD-like"/>
    <property type="match status" value="1"/>
</dbReference>
<keyword evidence="1" id="KW-0378">Hydrolase</keyword>
<dbReference type="SUPFAM" id="SSF56784">
    <property type="entry name" value="HAD-like"/>
    <property type="match status" value="1"/>
</dbReference>
<dbReference type="PANTHER" id="PTHR43434:SF19">
    <property type="entry name" value="PHOSPHONOACETALDEHYDE HYDROLASE"/>
    <property type="match status" value="1"/>
</dbReference>
<comment type="caution">
    <text evidence="1">The sequence shown here is derived from an EMBL/GenBank/DDBJ whole genome shotgun (WGS) entry which is preliminary data.</text>
</comment>
<dbReference type="GO" id="GO:0008967">
    <property type="term" value="F:phosphoglycolate phosphatase activity"/>
    <property type="evidence" value="ECO:0007669"/>
    <property type="project" value="TreeGrafter"/>
</dbReference>
<dbReference type="GO" id="GO:0006281">
    <property type="term" value="P:DNA repair"/>
    <property type="evidence" value="ECO:0007669"/>
    <property type="project" value="TreeGrafter"/>
</dbReference>
<dbReference type="SFLD" id="SFLDG01129">
    <property type="entry name" value="C1.5:_HAD__Beta-PGM__Phosphata"/>
    <property type="match status" value="1"/>
</dbReference>
<evidence type="ECO:0000313" key="1">
    <source>
        <dbReference type="EMBL" id="MBM3222444.1"/>
    </source>
</evidence>
<dbReference type="AlphaFoldDB" id="A0A937VYX2"/>
<reference evidence="1" key="1">
    <citation type="submission" date="2019-03" db="EMBL/GenBank/DDBJ databases">
        <title>Lake Tanganyika Metagenome-Assembled Genomes (MAGs).</title>
        <authorList>
            <person name="Tran P."/>
        </authorList>
    </citation>
    <scope>NUCLEOTIDE SEQUENCE</scope>
    <source>
        <strain evidence="1">K_DeepCast_65m_m2_066</strain>
    </source>
</reference>
<dbReference type="Pfam" id="PF00702">
    <property type="entry name" value="Hydrolase"/>
    <property type="match status" value="1"/>
</dbReference>
<dbReference type="GO" id="GO:0005829">
    <property type="term" value="C:cytosol"/>
    <property type="evidence" value="ECO:0007669"/>
    <property type="project" value="TreeGrafter"/>
</dbReference>
<name>A0A937VYX2_UNCTE</name>